<keyword evidence="2" id="KW-1277">Toxin-antitoxin system</keyword>
<dbReference type="GO" id="GO:0004540">
    <property type="term" value="F:RNA nuclease activity"/>
    <property type="evidence" value="ECO:0007669"/>
    <property type="project" value="InterPro"/>
</dbReference>
<evidence type="ECO:0000256" key="3">
    <source>
        <dbReference type="ARBA" id="ARBA00022722"/>
    </source>
</evidence>
<evidence type="ECO:0000256" key="2">
    <source>
        <dbReference type="ARBA" id="ARBA00022649"/>
    </source>
</evidence>
<dbReference type="PANTHER" id="PTHR34139:SF1">
    <property type="entry name" value="RNASE MJ1380-RELATED"/>
    <property type="match status" value="1"/>
</dbReference>
<dbReference type="AlphaFoldDB" id="U2E6N5"/>
<dbReference type="eggNOG" id="COG2361">
    <property type="taxonomic scope" value="Bacteria"/>
</dbReference>
<dbReference type="GO" id="GO:0016740">
    <property type="term" value="F:transferase activity"/>
    <property type="evidence" value="ECO:0007669"/>
    <property type="project" value="UniProtKB-KW"/>
</dbReference>
<evidence type="ECO:0000256" key="6">
    <source>
        <dbReference type="ARBA" id="ARBA00024207"/>
    </source>
</evidence>
<dbReference type="GO" id="GO:0000166">
    <property type="term" value="F:nucleotide binding"/>
    <property type="evidence" value="ECO:0007669"/>
    <property type="project" value="UniProtKB-KW"/>
</dbReference>
<keyword evidence="1" id="KW-0597">Phosphoprotein</keyword>
<dbReference type="EMBL" id="AFNV02000009">
    <property type="protein sequence ID" value="ERJ19421.1"/>
    <property type="molecule type" value="Genomic_DNA"/>
</dbReference>
<evidence type="ECO:0000256" key="5">
    <source>
        <dbReference type="ARBA" id="ARBA00022801"/>
    </source>
</evidence>
<keyword evidence="5" id="KW-0378">Hydrolase</keyword>
<gene>
    <name evidence="7" type="ORF">SSPSH_001489</name>
</gene>
<keyword evidence="4" id="KW-0547">Nucleotide-binding</keyword>
<dbReference type="Proteomes" id="UP000006242">
    <property type="component" value="Unassembled WGS sequence"/>
</dbReference>
<comment type="similarity">
    <text evidence="6">Belongs to the HepT RNase toxin family.</text>
</comment>
<dbReference type="InterPro" id="IPR037038">
    <property type="entry name" value="HepT-like_sf"/>
</dbReference>
<dbReference type="Pfam" id="PF01934">
    <property type="entry name" value="HepT-like"/>
    <property type="match status" value="1"/>
</dbReference>
<dbReference type="GO" id="GO:0016787">
    <property type="term" value="F:hydrolase activity"/>
    <property type="evidence" value="ECO:0007669"/>
    <property type="project" value="UniProtKB-KW"/>
</dbReference>
<dbReference type="Gene3D" id="1.20.120.580">
    <property type="entry name" value="bsu32300-like"/>
    <property type="match status" value="1"/>
</dbReference>
<organism evidence="7 8">
    <name type="scientific">Salinisphaera shabanensis E1L3A</name>
    <dbReference type="NCBI Taxonomy" id="1033802"/>
    <lineage>
        <taxon>Bacteria</taxon>
        <taxon>Pseudomonadati</taxon>
        <taxon>Pseudomonadota</taxon>
        <taxon>Gammaproteobacteria</taxon>
        <taxon>Salinisphaerales</taxon>
        <taxon>Salinisphaeraceae</taxon>
        <taxon>Salinisphaera</taxon>
    </lineage>
</organism>
<reference evidence="7 8" key="1">
    <citation type="journal article" date="2011" name="J. Bacteriol.">
        <title>Genome sequence of Salinisphaera shabanensis, a gammaproteobacterium from the harsh, variable environment of the brine-seawater interface of the Shaban Deep in the Red Sea.</title>
        <authorList>
            <person name="Antunes A."/>
            <person name="Alam I."/>
            <person name="Bajic V.B."/>
            <person name="Stingl U."/>
        </authorList>
    </citation>
    <scope>NUCLEOTIDE SEQUENCE [LARGE SCALE GENOMIC DNA]</scope>
    <source>
        <strain evidence="7 8">E1L3A</strain>
    </source>
</reference>
<keyword evidence="3" id="KW-0540">Nuclease</keyword>
<keyword evidence="8" id="KW-1185">Reference proteome</keyword>
<protein>
    <submittedName>
        <fullName evidence="7">Nucleotidyltransferase protein</fullName>
    </submittedName>
</protein>
<proteinExistence type="inferred from homology"/>
<comment type="caution">
    <text evidence="7">The sequence shown here is derived from an EMBL/GenBank/DDBJ whole genome shotgun (WGS) entry which is preliminary data.</text>
</comment>
<evidence type="ECO:0000256" key="4">
    <source>
        <dbReference type="ARBA" id="ARBA00022741"/>
    </source>
</evidence>
<dbReference type="GO" id="GO:0110001">
    <property type="term" value="C:toxin-antitoxin complex"/>
    <property type="evidence" value="ECO:0007669"/>
    <property type="project" value="InterPro"/>
</dbReference>
<sequence>MSRSTAMYLYDMLQSARGIRRFSEERTYDDYVSDLMFRSAVERQFEIIGEALNQLGKLDPATQARVRNFRNIIGFRNILIHGYAELDDSLVWNAVTDKLPELEEDVSKLLDELG</sequence>
<dbReference type="STRING" id="1033802.SSPSH_001489"/>
<name>U2E6N5_9GAMM</name>
<dbReference type="PANTHER" id="PTHR34139">
    <property type="entry name" value="UPF0331 PROTEIN MJ0127"/>
    <property type="match status" value="1"/>
</dbReference>
<dbReference type="OrthoDB" id="4829434at2"/>
<dbReference type="RefSeq" id="WP_006915591.1">
    <property type="nucleotide sequence ID" value="NZ_AFNV02000009.1"/>
</dbReference>
<evidence type="ECO:0000256" key="1">
    <source>
        <dbReference type="ARBA" id="ARBA00022553"/>
    </source>
</evidence>
<dbReference type="InterPro" id="IPR008201">
    <property type="entry name" value="HepT-like"/>
</dbReference>
<evidence type="ECO:0000313" key="8">
    <source>
        <dbReference type="Proteomes" id="UP000006242"/>
    </source>
</evidence>
<reference evidence="7 8" key="2">
    <citation type="journal article" date="2013" name="PLoS ONE">
        <title>INDIGO - INtegrated Data Warehouse of MIcrobial GenOmes with Examples from the Red Sea Extremophiles.</title>
        <authorList>
            <person name="Alam I."/>
            <person name="Antunes A."/>
            <person name="Kamau A.A."/>
            <person name="Ba Alawi W."/>
            <person name="Kalkatawi M."/>
            <person name="Stingl U."/>
            <person name="Bajic V.B."/>
        </authorList>
    </citation>
    <scope>NUCLEOTIDE SEQUENCE [LARGE SCALE GENOMIC DNA]</scope>
    <source>
        <strain evidence="7 8">E1L3A</strain>
    </source>
</reference>
<accession>U2E6N5</accession>
<dbReference type="InterPro" id="IPR051813">
    <property type="entry name" value="HepT_RNase_toxin"/>
</dbReference>
<evidence type="ECO:0000313" key="7">
    <source>
        <dbReference type="EMBL" id="ERJ19421.1"/>
    </source>
</evidence>